<dbReference type="Gene3D" id="3.40.33.10">
    <property type="entry name" value="CAP"/>
    <property type="match status" value="1"/>
</dbReference>
<dbReference type="InParanoid" id="A7TSS7"/>
<feature type="non-terminal residue" evidence="2">
    <location>
        <position position="1"/>
    </location>
</feature>
<dbReference type="STRING" id="436907.A7TSS7"/>
<dbReference type="InterPro" id="IPR001283">
    <property type="entry name" value="CRISP-related"/>
</dbReference>
<dbReference type="KEGG" id="vpo:Kpol_282p1"/>
<dbReference type="GO" id="GO:0005576">
    <property type="term" value="C:extracellular region"/>
    <property type="evidence" value="ECO:0007669"/>
    <property type="project" value="InterPro"/>
</dbReference>
<dbReference type="GeneID" id="5542699"/>
<dbReference type="EMBL" id="DS480523">
    <property type="protein sequence ID" value="EDO14674.1"/>
    <property type="molecule type" value="Genomic_DNA"/>
</dbReference>
<dbReference type="OMA" id="CAIANCR"/>
<feature type="domain" description="SCP" evidence="1">
    <location>
        <begin position="1"/>
        <end position="61"/>
    </location>
</feature>
<dbReference type="PANTHER" id="PTHR10334">
    <property type="entry name" value="CYSTEINE-RICH SECRETORY PROTEIN-RELATED"/>
    <property type="match status" value="1"/>
</dbReference>
<dbReference type="PRINTS" id="PR00837">
    <property type="entry name" value="V5TPXLIKE"/>
</dbReference>
<dbReference type="InterPro" id="IPR014044">
    <property type="entry name" value="CAP_dom"/>
</dbReference>
<dbReference type="HOGENOM" id="CLU_035730_13_1_1"/>
<dbReference type="Pfam" id="PF00188">
    <property type="entry name" value="CAP"/>
    <property type="match status" value="1"/>
</dbReference>
<accession>A7TSS7</accession>
<organism evidence="3">
    <name type="scientific">Vanderwaltozyma polyspora (strain ATCC 22028 / DSM 70294 / BCRC 21397 / CBS 2163 / NBRC 10782 / NRRL Y-8283 / UCD 57-17)</name>
    <name type="common">Kluyveromyces polysporus</name>
    <dbReference type="NCBI Taxonomy" id="436907"/>
    <lineage>
        <taxon>Eukaryota</taxon>
        <taxon>Fungi</taxon>
        <taxon>Dikarya</taxon>
        <taxon>Ascomycota</taxon>
        <taxon>Saccharomycotina</taxon>
        <taxon>Saccharomycetes</taxon>
        <taxon>Saccharomycetales</taxon>
        <taxon>Saccharomycetaceae</taxon>
        <taxon>Vanderwaltozyma</taxon>
    </lineage>
</organism>
<dbReference type="PhylomeDB" id="A7TSS7"/>
<proteinExistence type="predicted"/>
<protein>
    <recommendedName>
        <fullName evidence="1">SCP domain-containing protein</fullName>
    </recommendedName>
</protein>
<dbReference type="eggNOG" id="KOG3017">
    <property type="taxonomic scope" value="Eukaryota"/>
</dbReference>
<dbReference type="SUPFAM" id="SSF55797">
    <property type="entry name" value="PR-1-like"/>
    <property type="match status" value="1"/>
</dbReference>
<gene>
    <name evidence="2" type="ORF">Kpol_282p1</name>
</gene>
<dbReference type="Proteomes" id="UP000000267">
    <property type="component" value="Unassembled WGS sequence"/>
</dbReference>
<dbReference type="InterPro" id="IPR018244">
    <property type="entry name" value="Allrgn_V5/Tpx1_CS"/>
</dbReference>
<evidence type="ECO:0000313" key="2">
    <source>
        <dbReference type="EMBL" id="EDO14674.1"/>
    </source>
</evidence>
<reference evidence="2 3" key="1">
    <citation type="journal article" date="2007" name="Proc. Natl. Acad. Sci. U.S.A.">
        <title>Independent sorting-out of thousands of duplicated gene pairs in two yeast species descended from a whole-genome duplication.</title>
        <authorList>
            <person name="Scannell D.R."/>
            <person name="Frank A.C."/>
            <person name="Conant G.C."/>
            <person name="Byrne K.P."/>
            <person name="Woolfit M."/>
            <person name="Wolfe K.H."/>
        </authorList>
    </citation>
    <scope>NUCLEOTIDE SEQUENCE [LARGE SCALE GENOMIC DNA]</scope>
    <source>
        <strain evidence="3">ATCC 22028 / DSM 70294 / BCRC 21397 / CBS 2163 / NBRC 10782 / NRRL Y-8283 / UCD 57-17</strain>
    </source>
</reference>
<dbReference type="SMART" id="SM00198">
    <property type="entry name" value="SCP"/>
    <property type="match status" value="1"/>
</dbReference>
<sequence>AWYDEIANYDYSNPGFSVATGHFTQLIWKDTTQVGCGIKYCGDYYGDYIICSYNPPGNYQGEFASEVEPLA</sequence>
<evidence type="ECO:0000259" key="1">
    <source>
        <dbReference type="SMART" id="SM00198"/>
    </source>
</evidence>
<dbReference type="InterPro" id="IPR035940">
    <property type="entry name" value="CAP_sf"/>
</dbReference>
<dbReference type="AlphaFoldDB" id="A7TSS7"/>
<dbReference type="PROSITE" id="PS01010">
    <property type="entry name" value="CRISP_2"/>
    <property type="match status" value="1"/>
</dbReference>
<dbReference type="RefSeq" id="XP_001642532.1">
    <property type="nucleotide sequence ID" value="XM_001642482.1"/>
</dbReference>
<evidence type="ECO:0000313" key="3">
    <source>
        <dbReference type="Proteomes" id="UP000000267"/>
    </source>
</evidence>
<name>A7TSS7_VANPO</name>
<keyword evidence="3" id="KW-1185">Reference proteome</keyword>
<dbReference type="PROSITE" id="PS01009">
    <property type="entry name" value="CRISP_1"/>
    <property type="match status" value="1"/>
</dbReference>
<dbReference type="OrthoDB" id="337038at2759"/>